<protein>
    <submittedName>
        <fullName evidence="8">Uncharacterized protein</fullName>
    </submittedName>
</protein>
<reference evidence="8" key="2">
    <citation type="submission" date="2021-08" db="EMBL/GenBank/DDBJ databases">
        <authorList>
            <person name="Eriksson T."/>
        </authorList>
    </citation>
    <scope>NUCLEOTIDE SEQUENCE</scope>
    <source>
        <strain evidence="8">Stoneville</strain>
        <tissue evidence="8">Whole head</tissue>
    </source>
</reference>
<evidence type="ECO:0000256" key="5">
    <source>
        <dbReference type="ARBA" id="ARBA00023136"/>
    </source>
</evidence>
<dbReference type="PANTHER" id="PTHR24089">
    <property type="entry name" value="SOLUTE CARRIER FAMILY 25"/>
    <property type="match status" value="1"/>
</dbReference>
<keyword evidence="4" id="KW-0677">Repeat</keyword>
<gene>
    <name evidence="8" type="ORF">GEV33_002541</name>
</gene>
<evidence type="ECO:0000256" key="3">
    <source>
        <dbReference type="ARBA" id="ARBA00022692"/>
    </source>
</evidence>
<organism evidence="8 9">
    <name type="scientific">Tenebrio molitor</name>
    <name type="common">Yellow mealworm beetle</name>
    <dbReference type="NCBI Taxonomy" id="7067"/>
    <lineage>
        <taxon>Eukaryota</taxon>
        <taxon>Metazoa</taxon>
        <taxon>Ecdysozoa</taxon>
        <taxon>Arthropoda</taxon>
        <taxon>Hexapoda</taxon>
        <taxon>Insecta</taxon>
        <taxon>Pterygota</taxon>
        <taxon>Neoptera</taxon>
        <taxon>Endopterygota</taxon>
        <taxon>Coleoptera</taxon>
        <taxon>Polyphaga</taxon>
        <taxon>Cucujiformia</taxon>
        <taxon>Tenebrionidae</taxon>
        <taxon>Tenebrio</taxon>
    </lineage>
</organism>
<dbReference type="InterPro" id="IPR023395">
    <property type="entry name" value="MCP_dom_sf"/>
</dbReference>
<feature type="repeat" description="Solcar" evidence="6">
    <location>
        <begin position="132"/>
        <end position="215"/>
    </location>
</feature>
<evidence type="ECO:0000256" key="2">
    <source>
        <dbReference type="ARBA" id="ARBA00006375"/>
    </source>
</evidence>
<proteinExistence type="inferred from homology"/>
<comment type="similarity">
    <text evidence="2 7">Belongs to the mitochondrial carrier (TC 2.A.29) family.</text>
</comment>
<dbReference type="SUPFAM" id="SSF56349">
    <property type="entry name" value="DNA breaking-rejoining enzymes"/>
    <property type="match status" value="1"/>
</dbReference>
<evidence type="ECO:0000313" key="9">
    <source>
        <dbReference type="Proteomes" id="UP000719412"/>
    </source>
</evidence>
<reference evidence="8" key="1">
    <citation type="journal article" date="2020" name="J Insects Food Feed">
        <title>The yellow mealworm (Tenebrio molitor) genome: a resource for the emerging insects as food and feed industry.</title>
        <authorList>
            <person name="Eriksson T."/>
            <person name="Andere A."/>
            <person name="Kelstrup H."/>
            <person name="Emery V."/>
            <person name="Picard C."/>
        </authorList>
    </citation>
    <scope>NUCLEOTIDE SEQUENCE</scope>
    <source>
        <strain evidence="8">Stoneville</strain>
        <tissue evidence="8">Whole head</tissue>
    </source>
</reference>
<keyword evidence="9" id="KW-1185">Reference proteome</keyword>
<comment type="caution">
    <text evidence="8">The sequence shown here is derived from an EMBL/GenBank/DDBJ whole genome shotgun (WGS) entry which is preliminary data.</text>
</comment>
<evidence type="ECO:0000313" key="8">
    <source>
        <dbReference type="EMBL" id="KAH0820250.1"/>
    </source>
</evidence>
<dbReference type="EMBL" id="JABDTM020012502">
    <property type="protein sequence ID" value="KAH0820250.1"/>
    <property type="molecule type" value="Genomic_DNA"/>
</dbReference>
<dbReference type="Proteomes" id="UP000719412">
    <property type="component" value="Unassembled WGS sequence"/>
</dbReference>
<sequence length="237" mass="26884">MEIFVPEDVLEEAQEVAGNLLPAKSHEKYEKQFAHFVTWRKARGVRGTNEDILLTYFRTLSDTCVGSSLWCKYSMLKSTFKIEEKEDISRFSKLQAFLKRKSSNHRAKKANVLEITHIDKFLGEADNNKYLMMKIVLIMGIFGACRCDELVKISVDDVKEISGEHVYTGIAHAAVTIFKEEGGTRALYRGFIPTLMGMVPYAGLSFYCFEYLKYGCMKYLPALTCHPCEKNTGGLVA</sequence>
<dbReference type="InterPro" id="IPR011010">
    <property type="entry name" value="DNA_brk_join_enz"/>
</dbReference>
<evidence type="ECO:0000256" key="4">
    <source>
        <dbReference type="ARBA" id="ARBA00022737"/>
    </source>
</evidence>
<accession>A0A8J6LFY1</accession>
<keyword evidence="3 6" id="KW-0812">Transmembrane</keyword>
<evidence type="ECO:0000256" key="1">
    <source>
        <dbReference type="ARBA" id="ARBA00004141"/>
    </source>
</evidence>
<keyword evidence="5 6" id="KW-0472">Membrane</keyword>
<dbReference type="AlphaFoldDB" id="A0A8J6LFY1"/>
<dbReference type="Gene3D" id="1.50.40.10">
    <property type="entry name" value="Mitochondrial carrier domain"/>
    <property type="match status" value="1"/>
</dbReference>
<keyword evidence="7" id="KW-0813">Transport</keyword>
<dbReference type="SUPFAM" id="SSF103506">
    <property type="entry name" value="Mitochondrial carrier"/>
    <property type="match status" value="1"/>
</dbReference>
<dbReference type="GO" id="GO:0003677">
    <property type="term" value="F:DNA binding"/>
    <property type="evidence" value="ECO:0007669"/>
    <property type="project" value="InterPro"/>
</dbReference>
<dbReference type="GO" id="GO:0016020">
    <property type="term" value="C:membrane"/>
    <property type="evidence" value="ECO:0007669"/>
    <property type="project" value="UniProtKB-SubCell"/>
</dbReference>
<dbReference type="PROSITE" id="PS50920">
    <property type="entry name" value="SOLCAR"/>
    <property type="match status" value="1"/>
</dbReference>
<name>A0A8J6LFY1_TENMO</name>
<dbReference type="Pfam" id="PF00153">
    <property type="entry name" value="Mito_carr"/>
    <property type="match status" value="1"/>
</dbReference>
<comment type="subcellular location">
    <subcellularLocation>
        <location evidence="1">Membrane</location>
        <topology evidence="1">Multi-pass membrane protein</topology>
    </subcellularLocation>
</comment>
<evidence type="ECO:0000256" key="7">
    <source>
        <dbReference type="RuleBase" id="RU000488"/>
    </source>
</evidence>
<dbReference type="InterPro" id="IPR018108">
    <property type="entry name" value="MCP_transmembrane"/>
</dbReference>
<evidence type="ECO:0000256" key="6">
    <source>
        <dbReference type="PROSITE-ProRule" id="PRU00282"/>
    </source>
</evidence>